<keyword evidence="12" id="KW-0443">Lipid metabolism</keyword>
<evidence type="ECO:0000256" key="10">
    <source>
        <dbReference type="ARBA" id="ARBA00022824"/>
    </source>
</evidence>
<evidence type="ECO:0000256" key="4">
    <source>
        <dbReference type="ARBA" id="ARBA00005420"/>
    </source>
</evidence>
<evidence type="ECO:0000256" key="13">
    <source>
        <dbReference type="ARBA" id="ARBA00023136"/>
    </source>
</evidence>
<evidence type="ECO:0000256" key="6">
    <source>
        <dbReference type="ARBA" id="ARBA00022516"/>
    </source>
</evidence>
<comment type="subcellular location">
    <subcellularLocation>
        <location evidence="1">Endoplasmic reticulum membrane</location>
        <topology evidence="1">Multi-pass membrane protein</topology>
    </subcellularLocation>
</comment>
<keyword evidence="13" id="KW-0472">Membrane</keyword>
<evidence type="ECO:0000256" key="14">
    <source>
        <dbReference type="ARBA" id="ARBA00023315"/>
    </source>
</evidence>
<evidence type="ECO:0000313" key="15">
    <source>
        <dbReference type="EMBL" id="VDD86682.1"/>
    </source>
</evidence>
<comment type="pathway">
    <text evidence="3">Lipid metabolism.</text>
</comment>
<dbReference type="AlphaFoldDB" id="A0A3P6IG74"/>
<accession>A0A3P6IG74</accession>
<keyword evidence="9" id="KW-0319">Glycerol metabolism</keyword>
<dbReference type="STRING" id="51028.A0A3P6IG74"/>
<sequence length="297" mass="34383">MFTWLRWAVLLYGIWFYYDFYAPKQGGYNKRLVKWWRTQRIHKYFRDYFPTALHRTEELPTGTNYLLVCHPHGILPFGVYTTFATAANGIYEKFPGIDIRISTLPMQFWVAVRREWLLFHGAVDCSKESLEYLLDTNRTKNNAVVLVVGGAAEALDSRPGCQMLTLKGRKGFIRIALETGSQLVPVYSFGETELYEQVDNPRGSKLRAVQDYFKRHVGFSTPIFNGRGIFNYNFGLLPRRKRIDVVVGAPLVVKKNENPSVEEIDRLHAEYIKALRKLFNDNKSKYGIPPEEDLIIV</sequence>
<name>A0A3P6IG74_ENTVE</name>
<dbReference type="OrthoDB" id="264532at2759"/>
<keyword evidence="14" id="KW-0012">Acyltransferase</keyword>
<protein>
    <recommendedName>
        <fullName evidence="5">diacylglycerol O-acyltransferase</fullName>
        <ecNumber evidence="5">2.3.1.20</ecNumber>
    </recommendedName>
</protein>
<keyword evidence="10" id="KW-0256">Endoplasmic reticulum</keyword>
<evidence type="ECO:0000256" key="11">
    <source>
        <dbReference type="ARBA" id="ARBA00022989"/>
    </source>
</evidence>
<gene>
    <name evidence="15" type="ORF">EVEC_LOCUS1825</name>
</gene>
<comment type="similarity">
    <text evidence="4">Belongs to the diacylglycerol acyltransferase family.</text>
</comment>
<evidence type="ECO:0000256" key="1">
    <source>
        <dbReference type="ARBA" id="ARBA00004477"/>
    </source>
</evidence>
<proteinExistence type="inferred from homology"/>
<comment type="pathway">
    <text evidence="2">Glycerolipid metabolism; triacylglycerol biosynthesis.</text>
</comment>
<dbReference type="Pfam" id="PF03982">
    <property type="entry name" value="DAGAT"/>
    <property type="match status" value="1"/>
</dbReference>
<dbReference type="EC" id="2.3.1.20" evidence="5"/>
<dbReference type="EMBL" id="UXUI01007271">
    <property type="protein sequence ID" value="VDD86682.1"/>
    <property type="molecule type" value="Genomic_DNA"/>
</dbReference>
<evidence type="ECO:0000256" key="2">
    <source>
        <dbReference type="ARBA" id="ARBA00004771"/>
    </source>
</evidence>
<keyword evidence="6" id="KW-0444">Lipid biosynthesis</keyword>
<dbReference type="PANTHER" id="PTHR12317">
    <property type="entry name" value="DIACYLGLYCEROL O-ACYLTRANSFERASE"/>
    <property type="match status" value="1"/>
</dbReference>
<dbReference type="InterPro" id="IPR007130">
    <property type="entry name" value="DAGAT"/>
</dbReference>
<evidence type="ECO:0000256" key="5">
    <source>
        <dbReference type="ARBA" id="ARBA00013244"/>
    </source>
</evidence>
<dbReference type="GO" id="GO:0006071">
    <property type="term" value="P:glycerol metabolic process"/>
    <property type="evidence" value="ECO:0007669"/>
    <property type="project" value="UniProtKB-KW"/>
</dbReference>
<evidence type="ECO:0000256" key="8">
    <source>
        <dbReference type="ARBA" id="ARBA00022692"/>
    </source>
</evidence>
<organism evidence="15 16">
    <name type="scientific">Enterobius vermicularis</name>
    <name type="common">Human pinworm</name>
    <dbReference type="NCBI Taxonomy" id="51028"/>
    <lineage>
        <taxon>Eukaryota</taxon>
        <taxon>Metazoa</taxon>
        <taxon>Ecdysozoa</taxon>
        <taxon>Nematoda</taxon>
        <taxon>Chromadorea</taxon>
        <taxon>Rhabditida</taxon>
        <taxon>Spirurina</taxon>
        <taxon>Oxyuridomorpha</taxon>
        <taxon>Oxyuroidea</taxon>
        <taxon>Oxyuridae</taxon>
        <taxon>Enterobius</taxon>
    </lineage>
</organism>
<evidence type="ECO:0000256" key="12">
    <source>
        <dbReference type="ARBA" id="ARBA00023098"/>
    </source>
</evidence>
<evidence type="ECO:0000256" key="3">
    <source>
        <dbReference type="ARBA" id="ARBA00005189"/>
    </source>
</evidence>
<keyword evidence="8" id="KW-0812">Transmembrane</keyword>
<evidence type="ECO:0000256" key="7">
    <source>
        <dbReference type="ARBA" id="ARBA00022679"/>
    </source>
</evidence>
<dbReference type="GO" id="GO:0019432">
    <property type="term" value="P:triglyceride biosynthetic process"/>
    <property type="evidence" value="ECO:0007669"/>
    <property type="project" value="TreeGrafter"/>
</dbReference>
<dbReference type="GO" id="GO:0005789">
    <property type="term" value="C:endoplasmic reticulum membrane"/>
    <property type="evidence" value="ECO:0007669"/>
    <property type="project" value="UniProtKB-SubCell"/>
</dbReference>
<dbReference type="Proteomes" id="UP000274131">
    <property type="component" value="Unassembled WGS sequence"/>
</dbReference>
<keyword evidence="7" id="KW-0808">Transferase</keyword>
<keyword evidence="11" id="KW-1133">Transmembrane helix</keyword>
<evidence type="ECO:0000256" key="9">
    <source>
        <dbReference type="ARBA" id="ARBA00022798"/>
    </source>
</evidence>
<reference evidence="15 16" key="1">
    <citation type="submission" date="2018-10" db="EMBL/GenBank/DDBJ databases">
        <authorList>
            <consortium name="Pathogen Informatics"/>
        </authorList>
    </citation>
    <scope>NUCLEOTIDE SEQUENCE [LARGE SCALE GENOMIC DNA]</scope>
</reference>
<dbReference type="GO" id="GO:0004144">
    <property type="term" value="F:diacylglycerol O-acyltransferase activity"/>
    <property type="evidence" value="ECO:0007669"/>
    <property type="project" value="UniProtKB-EC"/>
</dbReference>
<keyword evidence="16" id="KW-1185">Reference proteome</keyword>
<dbReference type="CDD" id="cd07987">
    <property type="entry name" value="LPLAT_MGAT-like"/>
    <property type="match status" value="1"/>
</dbReference>
<evidence type="ECO:0000313" key="16">
    <source>
        <dbReference type="Proteomes" id="UP000274131"/>
    </source>
</evidence>
<dbReference type="PANTHER" id="PTHR12317:SF0">
    <property type="entry name" value="ACYLTRANSFERASE"/>
    <property type="match status" value="1"/>
</dbReference>